<sequence length="88" mass="9867">IYPLKTKNPCSQLNSSACCGPAFYEQSNERGSTYSWHHQVSLEGKLPKCLNMLACRNNFLGSFFKLLSFLTAASSTTALKLFCYRCTK</sequence>
<proteinExistence type="predicted"/>
<keyword evidence="2" id="KW-1185">Reference proteome</keyword>
<organism evidence="1 2">
    <name type="scientific">Zonotrichia albicollis</name>
    <name type="common">White-throated sparrow</name>
    <name type="synonym">Fringilla albicollis</name>
    <dbReference type="NCBI Taxonomy" id="44394"/>
    <lineage>
        <taxon>Eukaryota</taxon>
        <taxon>Metazoa</taxon>
        <taxon>Chordata</taxon>
        <taxon>Craniata</taxon>
        <taxon>Vertebrata</taxon>
        <taxon>Euteleostomi</taxon>
        <taxon>Archelosauria</taxon>
        <taxon>Archosauria</taxon>
        <taxon>Dinosauria</taxon>
        <taxon>Saurischia</taxon>
        <taxon>Theropoda</taxon>
        <taxon>Coelurosauria</taxon>
        <taxon>Aves</taxon>
        <taxon>Neognathae</taxon>
        <taxon>Neoaves</taxon>
        <taxon>Telluraves</taxon>
        <taxon>Australaves</taxon>
        <taxon>Passeriformes</taxon>
        <taxon>Passerellidae</taxon>
        <taxon>Zonotrichia</taxon>
    </lineage>
</organism>
<evidence type="ECO:0000313" key="1">
    <source>
        <dbReference type="Ensembl" id="ENSZALP00000007654.1"/>
    </source>
</evidence>
<dbReference type="Ensembl" id="ENSZALT00000010916.1">
    <property type="protein sequence ID" value="ENSZALP00000007654.1"/>
    <property type="gene ID" value="ENSZALG00000006775.1"/>
</dbReference>
<dbReference type="AlphaFoldDB" id="A0A8D2MKB1"/>
<name>A0A8D2MKB1_ZONAL</name>
<accession>A0A8D2MKB1</accession>
<reference evidence="1" key="2">
    <citation type="submission" date="2025-09" db="UniProtKB">
        <authorList>
            <consortium name="Ensembl"/>
        </authorList>
    </citation>
    <scope>IDENTIFICATION</scope>
</reference>
<dbReference type="Proteomes" id="UP000694413">
    <property type="component" value="Unassembled WGS sequence"/>
</dbReference>
<evidence type="ECO:0000313" key="2">
    <source>
        <dbReference type="Proteomes" id="UP000694413"/>
    </source>
</evidence>
<protein>
    <submittedName>
        <fullName evidence="1">Uncharacterized protein</fullName>
    </submittedName>
</protein>
<reference evidence="1" key="1">
    <citation type="submission" date="2025-08" db="UniProtKB">
        <authorList>
            <consortium name="Ensembl"/>
        </authorList>
    </citation>
    <scope>IDENTIFICATION</scope>
</reference>